<dbReference type="CDD" id="cd19071">
    <property type="entry name" value="AKR_AKR1-5-like"/>
    <property type="match status" value="1"/>
</dbReference>
<gene>
    <name evidence="8" type="ORF">VE01_08284</name>
</gene>
<dbReference type="PRINTS" id="PR00069">
    <property type="entry name" value="ALDKETRDTASE"/>
</dbReference>
<dbReference type="STRING" id="342668.A0A1B8GCS2"/>
<evidence type="ECO:0000313" key="9">
    <source>
        <dbReference type="Proteomes" id="UP000091956"/>
    </source>
</evidence>
<dbReference type="Gene3D" id="3.20.20.100">
    <property type="entry name" value="NADP-dependent oxidoreductase domain"/>
    <property type="match status" value="1"/>
</dbReference>
<dbReference type="AlphaFoldDB" id="A0A1B8GCS2"/>
<dbReference type="Pfam" id="PF00248">
    <property type="entry name" value="Aldo_ket_red"/>
    <property type="match status" value="1"/>
</dbReference>
<evidence type="ECO:0000256" key="3">
    <source>
        <dbReference type="ARBA" id="ARBA00023002"/>
    </source>
</evidence>
<protein>
    <recommendedName>
        <fullName evidence="7">NADP-dependent oxidoreductase domain-containing protein</fullName>
    </recommendedName>
</protein>
<feature type="domain" description="NADP-dependent oxidoreductase" evidence="7">
    <location>
        <begin position="61"/>
        <end position="333"/>
    </location>
</feature>
<reference evidence="9" key="2">
    <citation type="journal article" date="2018" name="Nat. Commun.">
        <title>Extreme sensitivity to ultraviolet light in the fungal pathogen causing white-nose syndrome of bats.</title>
        <authorList>
            <person name="Palmer J.M."/>
            <person name="Drees K.P."/>
            <person name="Foster J.T."/>
            <person name="Lindner D.L."/>
        </authorList>
    </citation>
    <scope>NUCLEOTIDE SEQUENCE [LARGE SCALE GENOMIC DNA]</scope>
    <source>
        <strain evidence="9">UAMH 10579</strain>
    </source>
</reference>
<evidence type="ECO:0000256" key="1">
    <source>
        <dbReference type="ARBA" id="ARBA00007905"/>
    </source>
</evidence>
<dbReference type="InterPro" id="IPR020471">
    <property type="entry name" value="AKR"/>
</dbReference>
<evidence type="ECO:0000256" key="2">
    <source>
        <dbReference type="ARBA" id="ARBA00022857"/>
    </source>
</evidence>
<keyword evidence="2" id="KW-0521">NADP</keyword>
<dbReference type="Proteomes" id="UP000091956">
    <property type="component" value="Unassembled WGS sequence"/>
</dbReference>
<dbReference type="PIRSF" id="PIRSF000097">
    <property type="entry name" value="AKR"/>
    <property type="match status" value="1"/>
</dbReference>
<dbReference type="InterPro" id="IPR018170">
    <property type="entry name" value="Aldo/ket_reductase_CS"/>
</dbReference>
<evidence type="ECO:0000256" key="4">
    <source>
        <dbReference type="PIRSR" id="PIRSR000097-1"/>
    </source>
</evidence>
<comment type="similarity">
    <text evidence="1">Belongs to the aldo/keto reductase family.</text>
</comment>
<dbReference type="FunFam" id="3.20.20.100:FF:000002">
    <property type="entry name" value="2,5-diketo-D-gluconic acid reductase A"/>
    <property type="match status" value="1"/>
</dbReference>
<dbReference type="GeneID" id="28841670"/>
<evidence type="ECO:0000313" key="8">
    <source>
        <dbReference type="EMBL" id="OBT93587.1"/>
    </source>
</evidence>
<sequence>MASIFVLPVRTSNALNTFLKRTQVQTVLSFHSRNARRAASTRSTRHTLNTGAKIPAIGFGTFQDADAQVDAVSRALKAGCRLIDTARVYDVEKQVGHGIKESGVAREEVCVGTKLWCNNFHPDDVESALDDSLRDLDTPYVDLLMMHYPCTFARGEDRFPRDADGKMILGKTSFVETWKAMEKLVKTGKTKAIGVSNFSKGEIQQLLDQSDTVPAVHQMEVHPYLQQKDFNAWLRSKGIHVVQFSPLGNMNDFYRNTGWSKEVSHMTRVTDQPVLQEIGKKYGRSPVQVVLAWAVNSGRSAIPKSVIDWQIQQNLEADFEMEAEDMEKIAELDIKARFNDPSLDYQWRLYSDLEGTQGAVEGKTH</sequence>
<dbReference type="SUPFAM" id="SSF51430">
    <property type="entry name" value="NAD(P)-linked oxidoreductase"/>
    <property type="match status" value="1"/>
</dbReference>
<organism evidence="8 9">
    <name type="scientific">Pseudogymnoascus verrucosus</name>
    <dbReference type="NCBI Taxonomy" id="342668"/>
    <lineage>
        <taxon>Eukaryota</taxon>
        <taxon>Fungi</taxon>
        <taxon>Dikarya</taxon>
        <taxon>Ascomycota</taxon>
        <taxon>Pezizomycotina</taxon>
        <taxon>Leotiomycetes</taxon>
        <taxon>Thelebolales</taxon>
        <taxon>Thelebolaceae</taxon>
        <taxon>Pseudogymnoascus</taxon>
    </lineage>
</organism>
<dbReference type="OrthoDB" id="416253at2759"/>
<proteinExistence type="inferred from homology"/>
<dbReference type="InterPro" id="IPR023210">
    <property type="entry name" value="NADP_OxRdtase_dom"/>
</dbReference>
<evidence type="ECO:0000259" key="7">
    <source>
        <dbReference type="Pfam" id="PF00248"/>
    </source>
</evidence>
<name>A0A1B8GCS2_9PEZI</name>
<reference evidence="8 9" key="1">
    <citation type="submission" date="2016-03" db="EMBL/GenBank/DDBJ databases">
        <title>Comparative genomics of Pseudogymnoascus destructans, the fungus causing white-nose syndrome of bats.</title>
        <authorList>
            <person name="Palmer J.M."/>
            <person name="Drees K.P."/>
            <person name="Foster J.T."/>
            <person name="Lindner D.L."/>
        </authorList>
    </citation>
    <scope>NUCLEOTIDE SEQUENCE [LARGE SCALE GENOMIC DNA]</scope>
    <source>
        <strain evidence="8 9">UAMH 10579</strain>
    </source>
</reference>
<dbReference type="PROSITE" id="PS00062">
    <property type="entry name" value="ALDOKETO_REDUCTASE_2"/>
    <property type="match status" value="1"/>
</dbReference>
<feature type="site" description="Lowers pKa of active site Tyr" evidence="6">
    <location>
        <position position="114"/>
    </location>
</feature>
<keyword evidence="3" id="KW-0560">Oxidoreductase</keyword>
<dbReference type="PANTHER" id="PTHR43827">
    <property type="entry name" value="2,5-DIKETO-D-GLUCONIC ACID REDUCTASE"/>
    <property type="match status" value="1"/>
</dbReference>
<feature type="binding site" evidence="5">
    <location>
        <position position="147"/>
    </location>
    <ligand>
        <name>substrate</name>
    </ligand>
</feature>
<evidence type="ECO:0000256" key="5">
    <source>
        <dbReference type="PIRSR" id="PIRSR000097-2"/>
    </source>
</evidence>
<accession>A0A1B8GCS2</accession>
<feature type="active site" description="Proton donor" evidence="4">
    <location>
        <position position="89"/>
    </location>
</feature>
<dbReference type="PANTHER" id="PTHR43827:SF3">
    <property type="entry name" value="NADP-DEPENDENT OXIDOREDUCTASE DOMAIN-CONTAINING PROTEIN"/>
    <property type="match status" value="1"/>
</dbReference>
<dbReference type="RefSeq" id="XP_018127320.1">
    <property type="nucleotide sequence ID" value="XM_018277710.2"/>
</dbReference>
<dbReference type="EMBL" id="KV460252">
    <property type="protein sequence ID" value="OBT93587.1"/>
    <property type="molecule type" value="Genomic_DNA"/>
</dbReference>
<dbReference type="InterPro" id="IPR036812">
    <property type="entry name" value="NAD(P)_OxRdtase_dom_sf"/>
</dbReference>
<keyword evidence="9" id="KW-1185">Reference proteome</keyword>
<dbReference type="GO" id="GO:0016616">
    <property type="term" value="F:oxidoreductase activity, acting on the CH-OH group of donors, NAD or NADP as acceptor"/>
    <property type="evidence" value="ECO:0007669"/>
    <property type="project" value="UniProtKB-ARBA"/>
</dbReference>
<evidence type="ECO:0000256" key="6">
    <source>
        <dbReference type="PIRSR" id="PIRSR000097-3"/>
    </source>
</evidence>